<dbReference type="EMBL" id="JAELVR010000002">
    <property type="protein sequence ID" value="MBJ6370709.1"/>
    <property type="molecule type" value="Genomic_DNA"/>
</dbReference>
<feature type="domain" description="Amine oxidase" evidence="1">
    <location>
        <begin position="11"/>
        <end position="498"/>
    </location>
</feature>
<dbReference type="Proteomes" id="UP000619079">
    <property type="component" value="Unassembled WGS sequence"/>
</dbReference>
<dbReference type="PANTHER" id="PTHR42923">
    <property type="entry name" value="PROTOPORPHYRINOGEN OXIDASE"/>
    <property type="match status" value="1"/>
</dbReference>
<dbReference type="AlphaFoldDB" id="A0A8J7J8G4"/>
<gene>
    <name evidence="2" type="ORF">JF290_04150</name>
</gene>
<name>A0A8J7J8G4_9RHOB</name>
<evidence type="ECO:0000313" key="3">
    <source>
        <dbReference type="Proteomes" id="UP000619079"/>
    </source>
</evidence>
<reference evidence="2" key="1">
    <citation type="submission" date="2020-12" db="EMBL/GenBank/DDBJ databases">
        <title>Sedimentitalea sp. nov., isolated from sand in Incheon.</title>
        <authorList>
            <person name="Kim W."/>
        </authorList>
    </citation>
    <scope>NUCLEOTIDE SEQUENCE</scope>
    <source>
        <strain evidence="2">CAU 1593</strain>
    </source>
</reference>
<dbReference type="SUPFAM" id="SSF51905">
    <property type="entry name" value="FAD/NAD(P)-binding domain"/>
    <property type="match status" value="1"/>
</dbReference>
<proteinExistence type="predicted"/>
<sequence length="629" mass="72259">MKTVTIVGAGVAGMSAALRLLERGFHVTLYEQDEFVGGMLHSYWDEVTRTRREHSYHMFPNFYFNFWTIAEQIGIKNNFTPREAFRFLRGDELDRLPAMFNPSGPQDFLRNMDSEAAPAPDLFIYMYSMIDMLAEPEHQHDLLDKYSVNGFLHSRPYMTRTAADLHQTLWETVWAISSYQASAKSYRTFVKYTNRYSVPEFFLLAGNKWEYLMEPWLKTLESFNEPGKEKRFELMPLHRLSKVLPNEKRTKIAKLEFDIVNRSPSVNDSWKTTDTKEVDVSHDSVILAVTPGAIKRLLTDEFYDAAPHLGEVQYLEAEPMGALQLYLNCHIAKLPKDVTDFEGAKYYMTFLDYTQLWRDIRHDTPAGQKPNTFLYVTCSDVVSLLSVPAEKRHPKGHKHEYELILDLDHPTTAIEYVLREVMQHLPVELKDIDLRKTAFDMNTGEELFANMVGSWERRPDTETPLENLWMAGTYVKNLMDVSTIEGAVISGLNAAEAIRARRAPRAEPIAVLEPESFPPELFQALKLAWAPLAASAKLWSEANTTMGRYGSGWEEMQRKFIKAAVKALQPFMGRKPNPPQYLGPINWTNSVRNLPKGHPLATGPIYWNYDDKGFRKHKGDGKKVYGEKS</sequence>
<dbReference type="GO" id="GO:0016491">
    <property type="term" value="F:oxidoreductase activity"/>
    <property type="evidence" value="ECO:0007669"/>
    <property type="project" value="InterPro"/>
</dbReference>
<dbReference type="InterPro" id="IPR002937">
    <property type="entry name" value="Amino_oxidase"/>
</dbReference>
<dbReference type="InterPro" id="IPR050464">
    <property type="entry name" value="Zeta_carotene_desat/Oxidored"/>
</dbReference>
<evidence type="ECO:0000259" key="1">
    <source>
        <dbReference type="Pfam" id="PF01593"/>
    </source>
</evidence>
<accession>A0A8J7J8G4</accession>
<dbReference type="Gene3D" id="3.50.50.60">
    <property type="entry name" value="FAD/NAD(P)-binding domain"/>
    <property type="match status" value="1"/>
</dbReference>
<dbReference type="Pfam" id="PF01593">
    <property type="entry name" value="Amino_oxidase"/>
    <property type="match status" value="1"/>
</dbReference>
<dbReference type="InterPro" id="IPR036188">
    <property type="entry name" value="FAD/NAD-bd_sf"/>
</dbReference>
<dbReference type="PRINTS" id="PR00419">
    <property type="entry name" value="ADXRDTASE"/>
</dbReference>
<evidence type="ECO:0000313" key="2">
    <source>
        <dbReference type="EMBL" id="MBJ6370709.1"/>
    </source>
</evidence>
<keyword evidence="3" id="KW-1185">Reference proteome</keyword>
<organism evidence="2 3">
    <name type="scientific">Sedimentitalea arenosa</name>
    <dbReference type="NCBI Taxonomy" id="2798803"/>
    <lineage>
        <taxon>Bacteria</taxon>
        <taxon>Pseudomonadati</taxon>
        <taxon>Pseudomonadota</taxon>
        <taxon>Alphaproteobacteria</taxon>
        <taxon>Rhodobacterales</taxon>
        <taxon>Paracoccaceae</taxon>
        <taxon>Sedimentitalea</taxon>
    </lineage>
</organism>
<protein>
    <submittedName>
        <fullName evidence="2">FAD-dependent oxidoreductase</fullName>
    </submittedName>
</protein>
<comment type="caution">
    <text evidence="2">The sequence shown here is derived from an EMBL/GenBank/DDBJ whole genome shotgun (WGS) entry which is preliminary data.</text>
</comment>
<dbReference type="RefSeq" id="WP_199023482.1">
    <property type="nucleotide sequence ID" value="NZ_JAELVR010000002.1"/>
</dbReference>